<dbReference type="VEuPathDB" id="MicrosporidiaDB:CWI37_0035p0040"/>
<name>A0A4Q9LCU4_9MICR</name>
<evidence type="ECO:0000313" key="1">
    <source>
        <dbReference type="EMBL" id="TBU05225.1"/>
    </source>
</evidence>
<dbReference type="Proteomes" id="UP000292362">
    <property type="component" value="Unassembled WGS sequence"/>
</dbReference>
<dbReference type="EMBL" id="PITJ01000035">
    <property type="protein sequence ID" value="TBU05225.1"/>
    <property type="molecule type" value="Genomic_DNA"/>
</dbReference>
<protein>
    <submittedName>
        <fullName evidence="1">Uncharacterized protein</fullName>
    </submittedName>
</protein>
<organism evidence="1 2">
    <name type="scientific">Hamiltosporidium tvaerminnensis</name>
    <dbReference type="NCBI Taxonomy" id="1176355"/>
    <lineage>
        <taxon>Eukaryota</taxon>
        <taxon>Fungi</taxon>
        <taxon>Fungi incertae sedis</taxon>
        <taxon>Microsporidia</taxon>
        <taxon>Dubosqiidae</taxon>
        <taxon>Hamiltosporidium</taxon>
    </lineage>
</organism>
<sequence length="344" mass="41007">MKIEELKEIHSLLQKKKTDIEFFIEESITKNLKYIKIGLQDYESLNFNNKWKGIGIYLLCIHKILTISDNIYNIFASNFNKNIFCVSNRENIYNENKKDINEYLKALFCFHNLLLEIIEKFKNKIEKNKGKFNENELFKNLVQYLSSKGKNLFQKKSSLKKDDIFGTVDSYINILNESIILKMADTVVAEYSFEKNQYKYNSFTLSFLRNDICRTFEIKDMNFFIFKKKLNLILKQASSKFNFPLRDLEILNSYGFMKKNSDLEIINIGDILDDRFKDHAKYRIDRFTSLLYTTDIQDINKALMVSYICNICPCLIDLINIDYFDSKYEVYYVKWIHNYKNTDS</sequence>
<evidence type="ECO:0000313" key="2">
    <source>
        <dbReference type="Proteomes" id="UP000292362"/>
    </source>
</evidence>
<comment type="caution">
    <text evidence="1">The sequence shown here is derived from an EMBL/GenBank/DDBJ whole genome shotgun (WGS) entry which is preliminary data.</text>
</comment>
<reference evidence="1 2" key="1">
    <citation type="submission" date="2017-12" db="EMBL/GenBank/DDBJ databases">
        <authorList>
            <person name="Pombert J.-F."/>
            <person name="Haag K.L."/>
            <person name="Ebert D."/>
        </authorList>
    </citation>
    <scope>NUCLEOTIDE SEQUENCE [LARGE SCALE GENOMIC DNA]</scope>
    <source>
        <strain evidence="1">FI-OER-3-3</strain>
    </source>
</reference>
<accession>A0A4Q9LCU4</accession>
<gene>
    <name evidence="1" type="ORF">CWI37_0035p0040</name>
</gene>
<dbReference type="AlphaFoldDB" id="A0A4Q9LCU4"/>
<proteinExistence type="predicted"/>